<dbReference type="Gene3D" id="1.20.120.450">
    <property type="entry name" value="dinb family like domain"/>
    <property type="match status" value="1"/>
</dbReference>
<dbReference type="InterPro" id="IPR034660">
    <property type="entry name" value="DinB/YfiT-like"/>
</dbReference>
<dbReference type="Proteomes" id="UP000184108">
    <property type="component" value="Unassembled WGS sequence"/>
</dbReference>
<gene>
    <name evidence="1" type="ORF">SAMN02787073_2343</name>
</gene>
<sequence length="149" mass="17656">MKTIFDHEVREELISRINSLGQSNTAQWGKMNLFQMMKHCTVWNDWVLGNSKYTYKQEFMGWLFGKMALKDMVKKDKPIGKNVPAGSFAIKETKGDTEHEKQMWLNQISAYKNFSNPDFIHNFFGKMNREEIGIFVYKHMDHHLRQFNA</sequence>
<name>A0A1M5BQE0_9FLAO</name>
<accession>A0A1M5BQE0</accession>
<dbReference type="RefSeq" id="WP_073173625.1">
    <property type="nucleotide sequence ID" value="NZ_FQVE01000002.1"/>
</dbReference>
<evidence type="ECO:0008006" key="3">
    <source>
        <dbReference type="Google" id="ProtNLM"/>
    </source>
</evidence>
<reference evidence="2" key="1">
    <citation type="submission" date="2016-11" db="EMBL/GenBank/DDBJ databases">
        <authorList>
            <person name="Varghese N."/>
            <person name="Submissions S."/>
        </authorList>
    </citation>
    <scope>NUCLEOTIDE SEQUENCE [LARGE SCALE GENOMIC DNA]</scope>
    <source>
        <strain evidence="2">YR203</strain>
    </source>
</reference>
<dbReference type="AlphaFoldDB" id="A0A1M5BQE0"/>
<evidence type="ECO:0000313" key="2">
    <source>
        <dbReference type="Proteomes" id="UP000184108"/>
    </source>
</evidence>
<proteinExistence type="predicted"/>
<dbReference type="InterPro" id="IPR011463">
    <property type="entry name" value="DUF1569"/>
</dbReference>
<evidence type="ECO:0000313" key="1">
    <source>
        <dbReference type="EMBL" id="SHF44616.1"/>
    </source>
</evidence>
<dbReference type="Pfam" id="PF07606">
    <property type="entry name" value="DUF1569"/>
    <property type="match status" value="1"/>
</dbReference>
<protein>
    <recommendedName>
        <fullName evidence="3">DinB superfamily protein</fullName>
    </recommendedName>
</protein>
<organism evidence="1 2">
    <name type="scientific">Chryseobacterium vrystaatense</name>
    <dbReference type="NCBI Taxonomy" id="307480"/>
    <lineage>
        <taxon>Bacteria</taxon>
        <taxon>Pseudomonadati</taxon>
        <taxon>Bacteroidota</taxon>
        <taxon>Flavobacteriia</taxon>
        <taxon>Flavobacteriales</taxon>
        <taxon>Weeksellaceae</taxon>
        <taxon>Chryseobacterium group</taxon>
        <taxon>Chryseobacterium</taxon>
    </lineage>
</organism>
<dbReference type="EMBL" id="FQVE01000002">
    <property type="protein sequence ID" value="SHF44616.1"/>
    <property type="molecule type" value="Genomic_DNA"/>
</dbReference>